<dbReference type="Pfam" id="PF00702">
    <property type="entry name" value="Hydrolase"/>
    <property type="match status" value="1"/>
</dbReference>
<dbReference type="NCBIfam" id="TIGR01428">
    <property type="entry name" value="HAD_type_II"/>
    <property type="match status" value="1"/>
</dbReference>
<dbReference type="PRINTS" id="PR00413">
    <property type="entry name" value="HADHALOGNASE"/>
</dbReference>
<dbReference type="SUPFAM" id="SSF56784">
    <property type="entry name" value="HAD-like"/>
    <property type="match status" value="1"/>
</dbReference>
<dbReference type="STRING" id="1073090.A0A1L9STN0"/>
<dbReference type="OrthoDB" id="40579at2759"/>
<dbReference type="RefSeq" id="XP_022584981.1">
    <property type="nucleotide sequence ID" value="XM_022725310.1"/>
</dbReference>
<gene>
    <name evidence="3" type="ORF">ASPZODRAFT_147983</name>
</gene>
<dbReference type="Gene3D" id="3.40.50.1000">
    <property type="entry name" value="HAD superfamily/HAD-like"/>
    <property type="match status" value="1"/>
</dbReference>
<evidence type="ECO:0000313" key="4">
    <source>
        <dbReference type="Proteomes" id="UP000184188"/>
    </source>
</evidence>
<protein>
    <recommendedName>
        <fullName evidence="5">Haloacid dehalogenase, type II</fullName>
    </recommendedName>
</protein>
<dbReference type="SFLD" id="SFLDG01129">
    <property type="entry name" value="C1.5:_HAD__Beta-PGM__Phosphata"/>
    <property type="match status" value="1"/>
</dbReference>
<evidence type="ECO:0000256" key="2">
    <source>
        <dbReference type="ARBA" id="ARBA00022801"/>
    </source>
</evidence>
<dbReference type="InterPro" id="IPR006328">
    <property type="entry name" value="2-HAD"/>
</dbReference>
<dbReference type="InterPro" id="IPR036412">
    <property type="entry name" value="HAD-like_sf"/>
</dbReference>
<dbReference type="PANTHER" id="PTHR43316:SF3">
    <property type="entry name" value="HALOACID DEHALOGENASE, TYPE II (AFU_ORTHOLOGUE AFUA_2G07750)-RELATED"/>
    <property type="match status" value="1"/>
</dbReference>
<dbReference type="AlphaFoldDB" id="A0A1L9STN0"/>
<dbReference type="GeneID" id="34611775"/>
<name>A0A1L9STN0_9EURO</name>
<organism evidence="3 4">
    <name type="scientific">Penicilliopsis zonata CBS 506.65</name>
    <dbReference type="NCBI Taxonomy" id="1073090"/>
    <lineage>
        <taxon>Eukaryota</taxon>
        <taxon>Fungi</taxon>
        <taxon>Dikarya</taxon>
        <taxon>Ascomycota</taxon>
        <taxon>Pezizomycotina</taxon>
        <taxon>Eurotiomycetes</taxon>
        <taxon>Eurotiomycetidae</taxon>
        <taxon>Eurotiales</taxon>
        <taxon>Aspergillaceae</taxon>
        <taxon>Penicilliopsis</taxon>
    </lineage>
</organism>
<comment type="similarity">
    <text evidence="1">Belongs to the HAD-like hydrolase superfamily. S-2-haloalkanoic acid dehalogenase family.</text>
</comment>
<evidence type="ECO:0000313" key="3">
    <source>
        <dbReference type="EMBL" id="OJJ50471.1"/>
    </source>
</evidence>
<dbReference type="GO" id="GO:0019120">
    <property type="term" value="F:hydrolase activity, acting on acid halide bonds, in C-halide compounds"/>
    <property type="evidence" value="ECO:0007669"/>
    <property type="project" value="InterPro"/>
</dbReference>
<dbReference type="VEuPathDB" id="FungiDB:ASPZODRAFT_147983"/>
<keyword evidence="4" id="KW-1185">Reference proteome</keyword>
<accession>A0A1L9STN0</accession>
<keyword evidence="2" id="KW-0378">Hydrolase</keyword>
<dbReference type="Gene3D" id="1.10.150.240">
    <property type="entry name" value="Putative phosphatase, domain 2"/>
    <property type="match status" value="1"/>
</dbReference>
<dbReference type="Proteomes" id="UP000184188">
    <property type="component" value="Unassembled WGS sequence"/>
</dbReference>
<evidence type="ECO:0000256" key="1">
    <source>
        <dbReference type="ARBA" id="ARBA00008106"/>
    </source>
</evidence>
<dbReference type="InterPro" id="IPR023214">
    <property type="entry name" value="HAD_sf"/>
</dbReference>
<sequence>MPIRQPLRVLFFDVFGTVVSWRPSVANALSEATRHALRATAAEARQVASAMTAADWQCFAEQWRRMYSRFTRSFDPARDTFISVDQHHYESLRRLLVEWKLAPLFSEEGMQELALCWHRLEPWADSVAGLHALNRRFATSTLSNGNLSLLRDLQQFGGLPFTYLASAEQFGAYKPAPQVYLGATRALGTPPAQCALVAAHLHDLQAARAQGLQTIFVERAGEERPLRGAERATAQASVDLWIDEGQGGFLEVAKRLL</sequence>
<reference evidence="4" key="1">
    <citation type="journal article" date="2017" name="Genome Biol.">
        <title>Comparative genomics reveals high biological diversity and specific adaptations in the industrially and medically important fungal genus Aspergillus.</title>
        <authorList>
            <person name="de Vries R.P."/>
            <person name="Riley R."/>
            <person name="Wiebenga A."/>
            <person name="Aguilar-Osorio G."/>
            <person name="Amillis S."/>
            <person name="Uchima C.A."/>
            <person name="Anderluh G."/>
            <person name="Asadollahi M."/>
            <person name="Askin M."/>
            <person name="Barry K."/>
            <person name="Battaglia E."/>
            <person name="Bayram O."/>
            <person name="Benocci T."/>
            <person name="Braus-Stromeyer S.A."/>
            <person name="Caldana C."/>
            <person name="Canovas D."/>
            <person name="Cerqueira G.C."/>
            <person name="Chen F."/>
            <person name="Chen W."/>
            <person name="Choi C."/>
            <person name="Clum A."/>
            <person name="Dos Santos R.A."/>
            <person name="Damasio A.R."/>
            <person name="Diallinas G."/>
            <person name="Emri T."/>
            <person name="Fekete E."/>
            <person name="Flipphi M."/>
            <person name="Freyberg S."/>
            <person name="Gallo A."/>
            <person name="Gournas C."/>
            <person name="Habgood R."/>
            <person name="Hainaut M."/>
            <person name="Harispe M.L."/>
            <person name="Henrissat B."/>
            <person name="Hilden K.S."/>
            <person name="Hope R."/>
            <person name="Hossain A."/>
            <person name="Karabika E."/>
            <person name="Karaffa L."/>
            <person name="Karanyi Z."/>
            <person name="Krasevec N."/>
            <person name="Kuo A."/>
            <person name="Kusch H."/>
            <person name="LaButti K."/>
            <person name="Lagendijk E.L."/>
            <person name="Lapidus A."/>
            <person name="Levasseur A."/>
            <person name="Lindquist E."/>
            <person name="Lipzen A."/>
            <person name="Logrieco A.F."/>
            <person name="MacCabe A."/>
            <person name="Maekelae M.R."/>
            <person name="Malavazi I."/>
            <person name="Melin P."/>
            <person name="Meyer V."/>
            <person name="Mielnichuk N."/>
            <person name="Miskei M."/>
            <person name="Molnar A.P."/>
            <person name="Mule G."/>
            <person name="Ngan C.Y."/>
            <person name="Orejas M."/>
            <person name="Orosz E."/>
            <person name="Ouedraogo J.P."/>
            <person name="Overkamp K.M."/>
            <person name="Park H.-S."/>
            <person name="Perrone G."/>
            <person name="Piumi F."/>
            <person name="Punt P.J."/>
            <person name="Ram A.F."/>
            <person name="Ramon A."/>
            <person name="Rauscher S."/>
            <person name="Record E."/>
            <person name="Riano-Pachon D.M."/>
            <person name="Robert V."/>
            <person name="Roehrig J."/>
            <person name="Ruller R."/>
            <person name="Salamov A."/>
            <person name="Salih N.S."/>
            <person name="Samson R.A."/>
            <person name="Sandor E."/>
            <person name="Sanguinetti M."/>
            <person name="Schuetze T."/>
            <person name="Sepcic K."/>
            <person name="Shelest E."/>
            <person name="Sherlock G."/>
            <person name="Sophianopoulou V."/>
            <person name="Squina F.M."/>
            <person name="Sun H."/>
            <person name="Susca A."/>
            <person name="Todd R.B."/>
            <person name="Tsang A."/>
            <person name="Unkles S.E."/>
            <person name="van de Wiele N."/>
            <person name="van Rossen-Uffink D."/>
            <person name="Oliveira J.V."/>
            <person name="Vesth T.C."/>
            <person name="Visser J."/>
            <person name="Yu J.-H."/>
            <person name="Zhou M."/>
            <person name="Andersen M.R."/>
            <person name="Archer D.B."/>
            <person name="Baker S.E."/>
            <person name="Benoit I."/>
            <person name="Brakhage A.A."/>
            <person name="Braus G.H."/>
            <person name="Fischer R."/>
            <person name="Frisvad J.C."/>
            <person name="Goldman G.H."/>
            <person name="Houbraken J."/>
            <person name="Oakley B."/>
            <person name="Pocsi I."/>
            <person name="Scazzocchio C."/>
            <person name="Seiboth B."/>
            <person name="vanKuyk P.A."/>
            <person name="Wortman J."/>
            <person name="Dyer P.S."/>
            <person name="Grigoriev I.V."/>
        </authorList>
    </citation>
    <scope>NUCLEOTIDE SEQUENCE [LARGE SCALE GENOMIC DNA]</scope>
    <source>
        <strain evidence="4">CBS 506.65</strain>
    </source>
</reference>
<dbReference type="PANTHER" id="PTHR43316">
    <property type="entry name" value="HYDROLASE, HALOACID DELAHOGENASE-RELATED"/>
    <property type="match status" value="1"/>
</dbReference>
<dbReference type="EMBL" id="KV878336">
    <property type="protein sequence ID" value="OJJ50471.1"/>
    <property type="molecule type" value="Genomic_DNA"/>
</dbReference>
<dbReference type="InterPro" id="IPR051540">
    <property type="entry name" value="S-2-haloacid_dehalogenase"/>
</dbReference>
<dbReference type="NCBIfam" id="TIGR01493">
    <property type="entry name" value="HAD-SF-IA-v2"/>
    <property type="match status" value="1"/>
</dbReference>
<dbReference type="InterPro" id="IPR023198">
    <property type="entry name" value="PGP-like_dom2"/>
</dbReference>
<dbReference type="InterPro" id="IPR006439">
    <property type="entry name" value="HAD-SF_hydro_IA"/>
</dbReference>
<proteinExistence type="inferred from homology"/>
<dbReference type="SFLD" id="SFLDS00003">
    <property type="entry name" value="Haloacid_Dehalogenase"/>
    <property type="match status" value="1"/>
</dbReference>
<dbReference type="GO" id="GO:0016791">
    <property type="term" value="F:phosphatase activity"/>
    <property type="evidence" value="ECO:0007669"/>
    <property type="project" value="UniProtKB-ARBA"/>
</dbReference>
<evidence type="ECO:0008006" key="5">
    <source>
        <dbReference type="Google" id="ProtNLM"/>
    </source>
</evidence>